<name>A0A5J4PQL0_9EUKA</name>
<evidence type="ECO:0000313" key="2">
    <source>
        <dbReference type="Proteomes" id="UP000324800"/>
    </source>
</evidence>
<comment type="caution">
    <text evidence="1">The sequence shown here is derived from an EMBL/GenBank/DDBJ whole genome shotgun (WGS) entry which is preliminary data.</text>
</comment>
<evidence type="ECO:0000313" key="1">
    <source>
        <dbReference type="EMBL" id="KAA6310804.1"/>
    </source>
</evidence>
<dbReference type="AlphaFoldDB" id="A0A5J4PQL0"/>
<proteinExistence type="predicted"/>
<dbReference type="Proteomes" id="UP000324800">
    <property type="component" value="Unassembled WGS sequence"/>
</dbReference>
<organism evidence="1 2">
    <name type="scientific">Streblomastix strix</name>
    <dbReference type="NCBI Taxonomy" id="222440"/>
    <lineage>
        <taxon>Eukaryota</taxon>
        <taxon>Metamonada</taxon>
        <taxon>Preaxostyla</taxon>
        <taxon>Oxymonadida</taxon>
        <taxon>Streblomastigidae</taxon>
        <taxon>Streblomastix</taxon>
    </lineage>
</organism>
<gene>
    <name evidence="1" type="ORF">EZS28_056242</name>
</gene>
<accession>A0A5J4PQL0</accession>
<protein>
    <submittedName>
        <fullName evidence="1">Uncharacterized protein</fullName>
    </submittedName>
</protein>
<dbReference type="EMBL" id="SNRW01049569">
    <property type="protein sequence ID" value="KAA6310804.1"/>
    <property type="molecule type" value="Genomic_DNA"/>
</dbReference>
<sequence length="120" mass="13769">MILFGPQYDFILTTRKDAYKYERDVKLRIIFDGAKGEIKSKCLNREKVGQITKTGKFGVASLSIKLINRNEQIPLKGDDKLTEDSAIIFQFKNSDFDGEVDAQQKVIRLYPIIDFESCLN</sequence>
<reference evidence="1 2" key="1">
    <citation type="submission" date="2019-03" db="EMBL/GenBank/DDBJ databases">
        <title>Single cell metagenomics reveals metabolic interactions within the superorganism composed of flagellate Streblomastix strix and complex community of Bacteroidetes bacteria on its surface.</title>
        <authorList>
            <person name="Treitli S.C."/>
            <person name="Kolisko M."/>
            <person name="Husnik F."/>
            <person name="Keeling P."/>
            <person name="Hampl V."/>
        </authorList>
    </citation>
    <scope>NUCLEOTIDE SEQUENCE [LARGE SCALE GENOMIC DNA]</scope>
    <source>
        <strain evidence="1">ST1C</strain>
    </source>
</reference>